<dbReference type="InterPro" id="IPR011990">
    <property type="entry name" value="TPR-like_helical_dom_sf"/>
</dbReference>
<evidence type="ECO:0000256" key="1">
    <source>
        <dbReference type="ARBA" id="ARBA00022679"/>
    </source>
</evidence>
<feature type="region of interest" description="Disordered" evidence="2">
    <location>
        <begin position="1"/>
        <end position="25"/>
    </location>
</feature>
<accession>A0A225NFD5</accession>
<name>A0A225NFD5_9RHOB</name>
<organism evidence="3 4">
    <name type="scientific">Marinibacterium profundimaris</name>
    <dbReference type="NCBI Taxonomy" id="1679460"/>
    <lineage>
        <taxon>Bacteria</taxon>
        <taxon>Pseudomonadati</taxon>
        <taxon>Pseudomonadota</taxon>
        <taxon>Alphaproteobacteria</taxon>
        <taxon>Rhodobacterales</taxon>
        <taxon>Paracoccaceae</taxon>
        <taxon>Marinibacterium</taxon>
    </lineage>
</organism>
<dbReference type="SUPFAM" id="SSF52540">
    <property type="entry name" value="P-loop containing nucleoside triphosphate hydrolases"/>
    <property type="match status" value="1"/>
</dbReference>
<protein>
    <submittedName>
        <fullName evidence="3">Uncharacterized protein</fullName>
    </submittedName>
</protein>
<gene>
    <name evidence="3" type="ORF">ATO3_17885</name>
</gene>
<feature type="region of interest" description="Disordered" evidence="2">
    <location>
        <begin position="62"/>
        <end position="95"/>
    </location>
</feature>
<reference evidence="3 4" key="1">
    <citation type="submission" date="2013-04" db="EMBL/GenBank/DDBJ databases">
        <title>Oceanicola sp. 22II1-22F33 Genome Sequencing.</title>
        <authorList>
            <person name="Lai Q."/>
            <person name="Li G."/>
            <person name="Shao Z."/>
        </authorList>
    </citation>
    <scope>NUCLEOTIDE SEQUENCE [LARGE SCALE GENOMIC DNA]</scope>
    <source>
        <strain evidence="3 4">22II1-22F33</strain>
    </source>
</reference>
<dbReference type="Pfam" id="PF13424">
    <property type="entry name" value="TPR_12"/>
    <property type="match status" value="1"/>
</dbReference>
<dbReference type="Pfam" id="PF14559">
    <property type="entry name" value="TPR_19"/>
    <property type="match status" value="1"/>
</dbReference>
<dbReference type="InterPro" id="IPR027417">
    <property type="entry name" value="P-loop_NTPase"/>
</dbReference>
<dbReference type="EMBL" id="AQQR01000008">
    <property type="protein sequence ID" value="OWU71675.1"/>
    <property type="molecule type" value="Genomic_DNA"/>
</dbReference>
<dbReference type="SUPFAM" id="SSF48452">
    <property type="entry name" value="TPR-like"/>
    <property type="match status" value="1"/>
</dbReference>
<keyword evidence="1" id="KW-0808">Transferase</keyword>
<dbReference type="Gene3D" id="3.40.50.300">
    <property type="entry name" value="P-loop containing nucleotide triphosphate hydrolases"/>
    <property type="match status" value="1"/>
</dbReference>
<evidence type="ECO:0000313" key="3">
    <source>
        <dbReference type="EMBL" id="OWU71675.1"/>
    </source>
</evidence>
<dbReference type="Pfam" id="PF13469">
    <property type="entry name" value="Sulfotransfer_3"/>
    <property type="match status" value="1"/>
</dbReference>
<comment type="caution">
    <text evidence="3">The sequence shown here is derived from an EMBL/GenBank/DDBJ whole genome shotgun (WGS) entry which is preliminary data.</text>
</comment>
<sequence length="667" mass="72761">MTSAKASSGKSVARQLADAKTAAKRGDPVRAREIYVEILAAYPGNRKAQAALAALDRAGVAADASPGQGSAGQTSAGQGAAGQGHADQGPGIATGSAFGASGTGSLISATAAPAGRQGTDHLQWIYALYHKKQFSKALLAAEGILEDDPTCKPTRELRAACLRMLDRPEEALTIYRERLEEDAADAGLWQNCGSTLIEMLRLKEAEECLRMATRIAPDSLPGWMLLANCHQRMGDGPAAYEALTQALGRDPGNSRALDQLGQVLRDMGRSDMALGAHEQALRHAGSARERSQILTNIGVICSASGDRSAARDRYRAALAEQSDNVHALLNLVTLAHEGDTDDLVRRTRKLLRKETLQLQDRSKANFAMFRLLDRIGTDPARAYDHLERANAERRELIQYSPANQDALFRAIRRMSDDTPDITGVTEGVRPVFIVGLPRSGTTLTEQMLSAAPGAHAAGELTMVERLSLDIMRWLEAEQRPAPLAEEMAHYATELRSGLTAVAGGAPVVLDKMPLNFRWVGLLLKALPDARVLHVRRDPVETCWSNFTTSFSSHGNGFAYGLSDLVHYHRLYSDLTAHWAQCFPDRIRTLRYEDIVDAPEPTMRGVVDWCGLEWSDDCLHPETVDRAVLTASVHQVRRKIYNGNRGRWRPYVPFIGPLLDAFDTAHAA</sequence>
<dbReference type="PANTHER" id="PTHR12788:SF10">
    <property type="entry name" value="PROTEIN-TYROSINE SULFOTRANSFERASE"/>
    <property type="match status" value="1"/>
</dbReference>
<dbReference type="Gene3D" id="1.25.40.10">
    <property type="entry name" value="Tetratricopeptide repeat domain"/>
    <property type="match status" value="1"/>
</dbReference>
<dbReference type="PANTHER" id="PTHR12788">
    <property type="entry name" value="PROTEIN-TYROSINE SULFOTRANSFERASE 2"/>
    <property type="match status" value="1"/>
</dbReference>
<dbReference type="SMART" id="SM00028">
    <property type="entry name" value="TPR"/>
    <property type="match status" value="5"/>
</dbReference>
<dbReference type="InterPro" id="IPR026634">
    <property type="entry name" value="TPST-like"/>
</dbReference>
<feature type="compositionally biased region" description="Polar residues" evidence="2">
    <location>
        <begin position="1"/>
        <end position="10"/>
    </location>
</feature>
<dbReference type="AlphaFoldDB" id="A0A225NFD5"/>
<evidence type="ECO:0000256" key="2">
    <source>
        <dbReference type="SAM" id="MobiDB-lite"/>
    </source>
</evidence>
<evidence type="ECO:0000313" key="4">
    <source>
        <dbReference type="Proteomes" id="UP000215377"/>
    </source>
</evidence>
<dbReference type="Proteomes" id="UP000215377">
    <property type="component" value="Unassembled WGS sequence"/>
</dbReference>
<dbReference type="InterPro" id="IPR019734">
    <property type="entry name" value="TPR_rpt"/>
</dbReference>
<dbReference type="RefSeq" id="WP_088651265.1">
    <property type="nucleotide sequence ID" value="NZ_AQQR01000008.1"/>
</dbReference>
<proteinExistence type="predicted"/>
<dbReference type="OrthoDB" id="9800698at2"/>
<keyword evidence="4" id="KW-1185">Reference proteome</keyword>
<dbReference type="GO" id="GO:0008476">
    <property type="term" value="F:protein-tyrosine sulfotransferase activity"/>
    <property type="evidence" value="ECO:0007669"/>
    <property type="project" value="InterPro"/>
</dbReference>